<accession>A0A917W2V2</accession>
<keyword evidence="10 12" id="KW-0511">Multifunctional enzyme</keyword>
<keyword evidence="2 12" id="KW-0554">One-carbon metabolism</keyword>
<organism evidence="15 16">
    <name type="scientific">Sporolactobacillus putidus</name>
    <dbReference type="NCBI Taxonomy" id="492735"/>
    <lineage>
        <taxon>Bacteria</taxon>
        <taxon>Bacillati</taxon>
        <taxon>Bacillota</taxon>
        <taxon>Bacilli</taxon>
        <taxon>Bacillales</taxon>
        <taxon>Sporolactobacillaceae</taxon>
        <taxon>Sporolactobacillus</taxon>
    </lineage>
</organism>
<dbReference type="InterPro" id="IPR020631">
    <property type="entry name" value="THF_DH/CycHdrlase_NAD-bd_dom"/>
</dbReference>
<evidence type="ECO:0000256" key="3">
    <source>
        <dbReference type="ARBA" id="ARBA00022605"/>
    </source>
</evidence>
<dbReference type="RefSeq" id="WP_188802923.1">
    <property type="nucleotide sequence ID" value="NZ_BMOK01000007.1"/>
</dbReference>
<dbReference type="Gene3D" id="3.40.50.10860">
    <property type="entry name" value="Leucine Dehydrogenase, chain A, domain 1"/>
    <property type="match status" value="1"/>
</dbReference>
<evidence type="ECO:0000256" key="11">
    <source>
        <dbReference type="ARBA" id="ARBA00036357"/>
    </source>
</evidence>
<protein>
    <recommendedName>
        <fullName evidence="12">Bifunctional protein FolD</fullName>
    </recommendedName>
    <domain>
        <recommendedName>
            <fullName evidence="12">Methylenetetrahydrofolate dehydrogenase</fullName>
            <ecNumber evidence="12">1.5.1.5</ecNumber>
        </recommendedName>
    </domain>
    <domain>
        <recommendedName>
            <fullName evidence="12">Methenyltetrahydrofolate cyclohydrolase</fullName>
            <ecNumber evidence="12">3.5.4.9</ecNumber>
        </recommendedName>
    </domain>
</protein>
<name>A0A917W2V2_9BACL</name>
<keyword evidence="16" id="KW-1185">Reference proteome</keyword>
<keyword evidence="8 12" id="KW-0368">Histidine biosynthesis</keyword>
<evidence type="ECO:0000256" key="1">
    <source>
        <dbReference type="ARBA" id="ARBA00004777"/>
    </source>
</evidence>
<keyword evidence="6 12" id="KW-0521">NADP</keyword>
<feature type="domain" description="Tetrahydrofolate dehydrogenase/cyclohydrolase NAD(P)-binding" evidence="14">
    <location>
        <begin position="139"/>
        <end position="280"/>
    </location>
</feature>
<feature type="binding site" evidence="12">
    <location>
        <begin position="165"/>
        <end position="167"/>
    </location>
    <ligand>
        <name>NADP(+)</name>
        <dbReference type="ChEBI" id="CHEBI:58349"/>
    </ligand>
</feature>
<reference evidence="15" key="2">
    <citation type="submission" date="2020-09" db="EMBL/GenBank/DDBJ databases">
        <authorList>
            <person name="Sun Q."/>
            <person name="Ohkuma M."/>
        </authorList>
    </citation>
    <scope>NUCLEOTIDE SEQUENCE</scope>
    <source>
        <strain evidence="15">JCM 15325</strain>
    </source>
</reference>
<evidence type="ECO:0000256" key="7">
    <source>
        <dbReference type="ARBA" id="ARBA00023002"/>
    </source>
</evidence>
<dbReference type="InterPro" id="IPR000672">
    <property type="entry name" value="THF_DH/CycHdrlase"/>
</dbReference>
<dbReference type="InterPro" id="IPR020630">
    <property type="entry name" value="THF_DH/CycHdrlase_cat_dom"/>
</dbReference>
<dbReference type="Gene3D" id="3.40.50.720">
    <property type="entry name" value="NAD(P)-binding Rossmann-like Domain"/>
    <property type="match status" value="1"/>
</dbReference>
<keyword evidence="5 12" id="KW-0378">Hydrolase</keyword>
<dbReference type="FunFam" id="3.40.50.10860:FF:000001">
    <property type="entry name" value="Bifunctional protein FolD"/>
    <property type="match status" value="1"/>
</dbReference>
<dbReference type="EMBL" id="BMOK01000007">
    <property type="protein sequence ID" value="GGL55486.1"/>
    <property type="molecule type" value="Genomic_DNA"/>
</dbReference>
<dbReference type="Proteomes" id="UP000654670">
    <property type="component" value="Unassembled WGS sequence"/>
</dbReference>
<evidence type="ECO:0000259" key="14">
    <source>
        <dbReference type="Pfam" id="PF02882"/>
    </source>
</evidence>
<dbReference type="Pfam" id="PF00763">
    <property type="entry name" value="THF_DHG_CYH"/>
    <property type="match status" value="1"/>
</dbReference>
<comment type="catalytic activity">
    <reaction evidence="12">
        <text>(6R)-5,10-methylene-5,6,7,8-tetrahydrofolate + NADP(+) = (6R)-5,10-methenyltetrahydrofolate + NADPH</text>
        <dbReference type="Rhea" id="RHEA:22812"/>
        <dbReference type="ChEBI" id="CHEBI:15636"/>
        <dbReference type="ChEBI" id="CHEBI:57455"/>
        <dbReference type="ChEBI" id="CHEBI:57783"/>
        <dbReference type="ChEBI" id="CHEBI:58349"/>
        <dbReference type="EC" id="1.5.1.5"/>
    </reaction>
</comment>
<dbReference type="GO" id="GO:0000105">
    <property type="term" value="P:L-histidine biosynthetic process"/>
    <property type="evidence" value="ECO:0007669"/>
    <property type="project" value="UniProtKB-KW"/>
</dbReference>
<evidence type="ECO:0000256" key="4">
    <source>
        <dbReference type="ARBA" id="ARBA00022755"/>
    </source>
</evidence>
<dbReference type="GO" id="GO:0006164">
    <property type="term" value="P:purine nucleotide biosynthetic process"/>
    <property type="evidence" value="ECO:0007669"/>
    <property type="project" value="UniProtKB-KW"/>
</dbReference>
<comment type="catalytic activity">
    <reaction evidence="11 12">
        <text>(6R)-5,10-methenyltetrahydrofolate + H2O = (6R)-10-formyltetrahydrofolate + H(+)</text>
        <dbReference type="Rhea" id="RHEA:23700"/>
        <dbReference type="ChEBI" id="CHEBI:15377"/>
        <dbReference type="ChEBI" id="CHEBI:15378"/>
        <dbReference type="ChEBI" id="CHEBI:57455"/>
        <dbReference type="ChEBI" id="CHEBI:195366"/>
        <dbReference type="EC" id="3.5.4.9"/>
    </reaction>
</comment>
<comment type="function">
    <text evidence="12">Catalyzes the oxidation of 5,10-methylenetetrahydrofolate to 5,10-methenyltetrahydrofolate and then the hydrolysis of 5,10-methenyltetrahydrofolate to 10-formyltetrahydrofolate.</text>
</comment>
<keyword evidence="3 12" id="KW-0028">Amino-acid biosynthesis</keyword>
<feature type="domain" description="Tetrahydrofolate dehydrogenase/cyclohydrolase catalytic" evidence="13">
    <location>
        <begin position="6"/>
        <end position="120"/>
    </location>
</feature>
<dbReference type="NCBIfam" id="NF008058">
    <property type="entry name" value="PRK10792.1"/>
    <property type="match status" value="1"/>
</dbReference>
<dbReference type="PANTHER" id="PTHR48099:SF5">
    <property type="entry name" value="C-1-TETRAHYDROFOLATE SYNTHASE, CYTOPLASMIC"/>
    <property type="match status" value="1"/>
</dbReference>
<dbReference type="EC" id="1.5.1.5" evidence="12"/>
<dbReference type="AlphaFoldDB" id="A0A917W2V2"/>
<dbReference type="GO" id="GO:0035999">
    <property type="term" value="P:tetrahydrofolate interconversion"/>
    <property type="evidence" value="ECO:0007669"/>
    <property type="project" value="UniProtKB-UniRule"/>
</dbReference>
<dbReference type="EC" id="3.5.4.9" evidence="12"/>
<evidence type="ECO:0000256" key="5">
    <source>
        <dbReference type="ARBA" id="ARBA00022801"/>
    </source>
</evidence>
<dbReference type="HAMAP" id="MF_01576">
    <property type="entry name" value="THF_DHG_CYH"/>
    <property type="match status" value="1"/>
</dbReference>
<evidence type="ECO:0000259" key="13">
    <source>
        <dbReference type="Pfam" id="PF00763"/>
    </source>
</evidence>
<comment type="similarity">
    <text evidence="12">Belongs to the tetrahydrofolate dehydrogenase/cyclohydrolase family.</text>
</comment>
<evidence type="ECO:0000313" key="16">
    <source>
        <dbReference type="Proteomes" id="UP000654670"/>
    </source>
</evidence>
<dbReference type="CDD" id="cd01080">
    <property type="entry name" value="NAD_bind_m-THF_DH_Cyclohyd"/>
    <property type="match status" value="1"/>
</dbReference>
<proteinExistence type="inferred from homology"/>
<keyword evidence="9 12" id="KW-0486">Methionine biosynthesis</keyword>
<evidence type="ECO:0000256" key="10">
    <source>
        <dbReference type="ARBA" id="ARBA00023268"/>
    </source>
</evidence>
<dbReference type="PRINTS" id="PR00085">
    <property type="entry name" value="THFDHDRGNASE"/>
</dbReference>
<dbReference type="FunFam" id="3.40.50.720:FF:000094">
    <property type="entry name" value="Bifunctional protein FolD"/>
    <property type="match status" value="1"/>
</dbReference>
<gene>
    <name evidence="12 15" type="primary">folD</name>
    <name evidence="15" type="ORF">GCM10007968_19570</name>
</gene>
<evidence type="ECO:0000256" key="8">
    <source>
        <dbReference type="ARBA" id="ARBA00023102"/>
    </source>
</evidence>
<comment type="pathway">
    <text evidence="1 12">One-carbon metabolism; tetrahydrofolate interconversion.</text>
</comment>
<dbReference type="GO" id="GO:0004488">
    <property type="term" value="F:methylenetetrahydrofolate dehydrogenase (NADP+) activity"/>
    <property type="evidence" value="ECO:0007669"/>
    <property type="project" value="UniProtKB-UniRule"/>
</dbReference>
<comment type="caution">
    <text evidence="12">Lacks conserved residue(s) required for the propagation of feature annotation.</text>
</comment>
<dbReference type="GO" id="GO:0005829">
    <property type="term" value="C:cytosol"/>
    <property type="evidence" value="ECO:0007669"/>
    <property type="project" value="TreeGrafter"/>
</dbReference>
<evidence type="ECO:0000256" key="9">
    <source>
        <dbReference type="ARBA" id="ARBA00023167"/>
    </source>
</evidence>
<keyword evidence="7 12" id="KW-0560">Oxidoreductase</keyword>
<evidence type="ECO:0000256" key="12">
    <source>
        <dbReference type="HAMAP-Rule" id="MF_01576"/>
    </source>
</evidence>
<dbReference type="NCBIfam" id="NF010783">
    <property type="entry name" value="PRK14186.1"/>
    <property type="match status" value="1"/>
</dbReference>
<dbReference type="InterPro" id="IPR036291">
    <property type="entry name" value="NAD(P)-bd_dom_sf"/>
</dbReference>
<dbReference type="SUPFAM" id="SSF51735">
    <property type="entry name" value="NAD(P)-binding Rossmann-fold domains"/>
    <property type="match status" value="1"/>
</dbReference>
<dbReference type="SUPFAM" id="SSF53223">
    <property type="entry name" value="Aminoacid dehydrogenase-like, N-terminal domain"/>
    <property type="match status" value="1"/>
</dbReference>
<dbReference type="GO" id="GO:0004477">
    <property type="term" value="F:methenyltetrahydrofolate cyclohydrolase activity"/>
    <property type="evidence" value="ECO:0007669"/>
    <property type="project" value="UniProtKB-UniRule"/>
</dbReference>
<comment type="subunit">
    <text evidence="12">Homodimer.</text>
</comment>
<comment type="caution">
    <text evidence="15">The sequence shown here is derived from an EMBL/GenBank/DDBJ whole genome shotgun (WGS) entry which is preliminary data.</text>
</comment>
<sequence>MTAQLIDGKGIAGAKRLAMKATVEKLKSEGMVPGLAVILVGENPASQSYVKGKIRDCKEVGIYSELVRFPESVSEAELLDEIRKLNEKDSIHGILVQLPLPKQISERKVIQTISPAKDVDGFHPISLGKMMTGQDSFVPCTPAGIIEMLQAVNVQIAGKHVVIVGRSNIVGKPASLLFLNHNATVTICHSKTTPLAQYTKQADVLVVAVGHAGLISAEDIKPGAVVIDVGMNRNAAGRLVGDVEFEEAKEKASFITPVPGGVGPMTRVMLLENTLKAARNFFMEREPHAK</sequence>
<evidence type="ECO:0000256" key="6">
    <source>
        <dbReference type="ARBA" id="ARBA00022857"/>
    </source>
</evidence>
<dbReference type="Pfam" id="PF02882">
    <property type="entry name" value="THF_DHG_CYH_C"/>
    <property type="match status" value="1"/>
</dbReference>
<reference evidence="15" key="1">
    <citation type="journal article" date="2014" name="Int. J. Syst. Evol. Microbiol.">
        <title>Complete genome sequence of Corynebacterium casei LMG S-19264T (=DSM 44701T), isolated from a smear-ripened cheese.</title>
        <authorList>
            <consortium name="US DOE Joint Genome Institute (JGI-PGF)"/>
            <person name="Walter F."/>
            <person name="Albersmeier A."/>
            <person name="Kalinowski J."/>
            <person name="Ruckert C."/>
        </authorList>
    </citation>
    <scope>NUCLEOTIDE SEQUENCE</scope>
    <source>
        <strain evidence="15">JCM 15325</strain>
    </source>
</reference>
<dbReference type="PANTHER" id="PTHR48099">
    <property type="entry name" value="C-1-TETRAHYDROFOLATE SYNTHASE, CYTOPLASMIC-RELATED"/>
    <property type="match status" value="1"/>
</dbReference>
<dbReference type="GO" id="GO:0009086">
    <property type="term" value="P:methionine biosynthetic process"/>
    <property type="evidence" value="ECO:0007669"/>
    <property type="project" value="UniProtKB-KW"/>
</dbReference>
<evidence type="ECO:0000256" key="2">
    <source>
        <dbReference type="ARBA" id="ARBA00022563"/>
    </source>
</evidence>
<dbReference type="InterPro" id="IPR046346">
    <property type="entry name" value="Aminoacid_DH-like_N_sf"/>
</dbReference>
<evidence type="ECO:0000313" key="15">
    <source>
        <dbReference type="EMBL" id="GGL55486.1"/>
    </source>
</evidence>
<keyword evidence="4 12" id="KW-0658">Purine biosynthesis</keyword>